<evidence type="ECO:0000313" key="2">
    <source>
        <dbReference type="Proteomes" id="UP000053354"/>
    </source>
</evidence>
<dbReference type="Proteomes" id="UP000053354">
    <property type="component" value="Chromosome"/>
</dbReference>
<name>A0A1B1S5N3_9BACL</name>
<evidence type="ECO:0000313" key="1">
    <source>
        <dbReference type="EMBL" id="ANU28493.1"/>
    </source>
</evidence>
<dbReference type="RefSeq" id="WP_065524838.1">
    <property type="nucleotide sequence ID" value="NZ_CP016540.2"/>
</dbReference>
<keyword evidence="2" id="KW-1185">Reference proteome</keyword>
<dbReference type="AlphaFoldDB" id="A0A1B1S5N3"/>
<protein>
    <submittedName>
        <fullName evidence="1">Uncharacterized protein</fullName>
    </submittedName>
</protein>
<dbReference type="OrthoDB" id="2452995at2"/>
<organism evidence="1 2">
    <name type="scientific">Planococcus versutus</name>
    <dbReference type="NCBI Taxonomy" id="1302659"/>
    <lineage>
        <taxon>Bacteria</taxon>
        <taxon>Bacillati</taxon>
        <taxon>Bacillota</taxon>
        <taxon>Bacilli</taxon>
        <taxon>Bacillales</taxon>
        <taxon>Caryophanaceae</taxon>
        <taxon>Planococcus</taxon>
    </lineage>
</organism>
<accession>A0A1B1S5N3</accession>
<sequence>MKIGIGILVVVLGASVYSLWPKASVEIPVVVSAQLNEENNTISISYITTKKDETYLMSAEVDGEIFYPAKNSDKENAESVPTKNLLSQQGYQLREDVIKLTENEIDHFDQMGHTLLVAISYKDYAPIETILIVLKENEAAQGVIKEDVLNYTFIAPEPMSITTIGHYDSVATLGYLQNDKEPKFPIQLEQGETIDIQFSPPYNLASNDELLLEIETVDGKYYRRHLKTTLNVPENYLKQLVP</sequence>
<gene>
    <name evidence="1" type="ORF">I858_016010</name>
</gene>
<dbReference type="KEGG" id="pll:I858_016010"/>
<dbReference type="EMBL" id="CP016540">
    <property type="protein sequence ID" value="ANU28493.1"/>
    <property type="molecule type" value="Genomic_DNA"/>
</dbReference>
<reference evidence="1" key="1">
    <citation type="submission" date="2016-10" db="EMBL/GenBank/DDBJ databases">
        <authorList>
            <person name="See-Too W.S."/>
        </authorList>
    </citation>
    <scope>NUCLEOTIDE SEQUENCE</scope>
    <source>
        <strain evidence="1">L10.15</strain>
    </source>
</reference>
<proteinExistence type="predicted"/>